<reference evidence="2" key="2">
    <citation type="submission" date="2015-01" db="EMBL/GenBank/DDBJ databases">
        <title>Evolutionary Origins and Diversification of the Mycorrhizal Mutualists.</title>
        <authorList>
            <consortium name="DOE Joint Genome Institute"/>
            <consortium name="Mycorrhizal Genomics Consortium"/>
            <person name="Kohler A."/>
            <person name="Kuo A."/>
            <person name="Nagy L.G."/>
            <person name="Floudas D."/>
            <person name="Copeland A."/>
            <person name="Barry K.W."/>
            <person name="Cichocki N."/>
            <person name="Veneault-Fourrey C."/>
            <person name="LaButti K."/>
            <person name="Lindquist E.A."/>
            <person name="Lipzen A."/>
            <person name="Lundell T."/>
            <person name="Morin E."/>
            <person name="Murat C."/>
            <person name="Riley R."/>
            <person name="Ohm R."/>
            <person name="Sun H."/>
            <person name="Tunlid A."/>
            <person name="Henrissat B."/>
            <person name="Grigoriev I.V."/>
            <person name="Hibbett D.S."/>
            <person name="Martin F."/>
        </authorList>
    </citation>
    <scope>NUCLEOTIDE SEQUENCE [LARGE SCALE GENOMIC DNA]</scope>
    <source>
        <strain evidence="2">MUT 4182</strain>
    </source>
</reference>
<dbReference type="HOGENOM" id="CLU_774321_0_0_1"/>
<dbReference type="Proteomes" id="UP000054248">
    <property type="component" value="Unassembled WGS sequence"/>
</dbReference>
<organism evidence="1 2">
    <name type="scientific">Tulasnella calospora MUT 4182</name>
    <dbReference type="NCBI Taxonomy" id="1051891"/>
    <lineage>
        <taxon>Eukaryota</taxon>
        <taxon>Fungi</taxon>
        <taxon>Dikarya</taxon>
        <taxon>Basidiomycota</taxon>
        <taxon>Agaricomycotina</taxon>
        <taxon>Agaricomycetes</taxon>
        <taxon>Cantharellales</taxon>
        <taxon>Tulasnellaceae</taxon>
        <taxon>Tulasnella</taxon>
    </lineage>
</organism>
<keyword evidence="2" id="KW-1185">Reference proteome</keyword>
<sequence>MSHNPNRGVAGVGGPLGLALELFRVVSVLRWTRCRDDLIQFFLMVELFDTNANVNTREARAKYHQYTARVREYCETVTNIRETSSEEEALSFMEAARDQMKVVMENVGLDPRMDRKIRPHWEKAEESKKKYKEIPSPQSTTTLQNKGDPICFSIGISFGARKLEPDENRELGMIIDLFELGPALRVIVACNHVPAAFSTLFEDWYLSALLSYTLAHPGKLGRKVSSSNHKVPIRRQAMDSIYLRSIDSVNKTRTRWAPIDYHDRMTVKECKTKMKDKPATQIRFISCTTRFVLVAVYDRSKNSVVEKIIDLDKEGKQLREALKRRELLNIVSSTAAQSVIGKGNERAHAYFQHDDVHTPLPEDTGKSVKFDSKKAFKALEPRSCLLLLGPDPFSAQSIKKP</sequence>
<name>A0A0C3K690_9AGAM</name>
<protein>
    <submittedName>
        <fullName evidence="1">Uncharacterized protein</fullName>
    </submittedName>
</protein>
<gene>
    <name evidence="1" type="ORF">M407DRAFT_12605</name>
</gene>
<proteinExistence type="predicted"/>
<evidence type="ECO:0000313" key="2">
    <source>
        <dbReference type="Proteomes" id="UP000054248"/>
    </source>
</evidence>
<accession>A0A0C3K690</accession>
<reference evidence="1 2" key="1">
    <citation type="submission" date="2014-04" db="EMBL/GenBank/DDBJ databases">
        <authorList>
            <consortium name="DOE Joint Genome Institute"/>
            <person name="Kuo A."/>
            <person name="Girlanda M."/>
            <person name="Perotto S."/>
            <person name="Kohler A."/>
            <person name="Nagy L.G."/>
            <person name="Floudas D."/>
            <person name="Copeland A."/>
            <person name="Barry K.W."/>
            <person name="Cichocki N."/>
            <person name="Veneault-Fourrey C."/>
            <person name="LaButti K."/>
            <person name="Lindquist E.A."/>
            <person name="Lipzen A."/>
            <person name="Lundell T."/>
            <person name="Morin E."/>
            <person name="Murat C."/>
            <person name="Sun H."/>
            <person name="Tunlid A."/>
            <person name="Henrissat B."/>
            <person name="Grigoriev I.V."/>
            <person name="Hibbett D.S."/>
            <person name="Martin F."/>
            <person name="Nordberg H.P."/>
            <person name="Cantor M.N."/>
            <person name="Hua S.X."/>
        </authorList>
    </citation>
    <scope>NUCLEOTIDE SEQUENCE [LARGE SCALE GENOMIC DNA]</scope>
    <source>
        <strain evidence="1 2">MUT 4182</strain>
    </source>
</reference>
<dbReference type="OrthoDB" id="3256369at2759"/>
<dbReference type="EMBL" id="KN823469">
    <property type="protein sequence ID" value="KIO16873.1"/>
    <property type="molecule type" value="Genomic_DNA"/>
</dbReference>
<dbReference type="AlphaFoldDB" id="A0A0C3K690"/>
<evidence type="ECO:0000313" key="1">
    <source>
        <dbReference type="EMBL" id="KIO16873.1"/>
    </source>
</evidence>